<reference evidence="1 2" key="1">
    <citation type="submission" date="2019-03" db="EMBL/GenBank/DDBJ databases">
        <title>Genomic Encyclopedia of Type Strains, Phase IV (KMG-IV): sequencing the most valuable type-strain genomes for metagenomic binning, comparative biology and taxonomic classification.</title>
        <authorList>
            <person name="Goeker M."/>
        </authorList>
    </citation>
    <scope>NUCLEOTIDE SEQUENCE [LARGE SCALE GENOMIC DNA]</scope>
    <source>
        <strain evidence="1 2">LX-B</strain>
    </source>
</reference>
<protein>
    <recommendedName>
        <fullName evidence="3">Sigma-70 family RNA polymerase sigma factor</fullName>
    </recommendedName>
</protein>
<sequence length="299" mass="35967">MEKIEKHRLGYYLYKYVREHDYDVLDYIIYSRQAKAQIGNIKRKFTYNQEEIEDICISKLKILIEEYKYPHENWDFEEAEKIFCGYIRKFLWSAVNKVMRIEHNSHEYIIHQKNDDEDIVNFFDCLSDNKDFAEKHAIRELIINILKQLPWNERFVIFYYFIVGETEQEIAEKLKYITKDRPNPKKRVTTVSAVCKIKNRAIDKLRLIVTKELSIGDFGQLFNSQEIVPLYLQEANKRIEELQVKKTTKKNVEAKRIARTEEKQIEDGWDDTEEKLEDYGFHVVGQSVSTQHNDWWTMA</sequence>
<dbReference type="EMBL" id="SLUN01000006">
    <property type="protein sequence ID" value="TCL72343.1"/>
    <property type="molecule type" value="Genomic_DNA"/>
</dbReference>
<proteinExistence type="predicted"/>
<dbReference type="RefSeq" id="WP_132013554.1">
    <property type="nucleotide sequence ID" value="NZ_SLUN01000006.1"/>
</dbReference>
<evidence type="ECO:0008006" key="3">
    <source>
        <dbReference type="Google" id="ProtNLM"/>
    </source>
</evidence>
<gene>
    <name evidence="1" type="ORF">EDC14_100653</name>
</gene>
<dbReference type="SUPFAM" id="SSF88659">
    <property type="entry name" value="Sigma3 and sigma4 domains of RNA polymerase sigma factors"/>
    <property type="match status" value="1"/>
</dbReference>
<keyword evidence="2" id="KW-1185">Reference proteome</keyword>
<dbReference type="InterPro" id="IPR013324">
    <property type="entry name" value="RNA_pol_sigma_r3/r4-like"/>
</dbReference>
<comment type="caution">
    <text evidence="1">The sequence shown here is derived from an EMBL/GenBank/DDBJ whole genome shotgun (WGS) entry which is preliminary data.</text>
</comment>
<dbReference type="AlphaFoldDB" id="A0A4R1RZT6"/>
<dbReference type="Proteomes" id="UP000295008">
    <property type="component" value="Unassembled WGS sequence"/>
</dbReference>
<name>A0A4R1RZT6_HYDET</name>
<accession>A0A4R1RZT6</accession>
<organism evidence="1 2">
    <name type="scientific">Hydrogenispora ethanolica</name>
    <dbReference type="NCBI Taxonomy" id="1082276"/>
    <lineage>
        <taxon>Bacteria</taxon>
        <taxon>Bacillati</taxon>
        <taxon>Bacillota</taxon>
        <taxon>Hydrogenispora</taxon>
    </lineage>
</organism>
<evidence type="ECO:0000313" key="2">
    <source>
        <dbReference type="Proteomes" id="UP000295008"/>
    </source>
</evidence>
<evidence type="ECO:0000313" key="1">
    <source>
        <dbReference type="EMBL" id="TCL72343.1"/>
    </source>
</evidence>